<feature type="region of interest" description="Disordered" evidence="10">
    <location>
        <begin position="785"/>
        <end position="811"/>
    </location>
</feature>
<dbReference type="InterPro" id="IPR038765">
    <property type="entry name" value="Papain-like_cys_pep_sf"/>
</dbReference>
<keyword evidence="8" id="KW-0788">Thiol protease</keyword>
<dbReference type="InterPro" id="IPR028889">
    <property type="entry name" value="USP"/>
</dbReference>
<organism evidence="12 13">
    <name type="scientific">Apatococcus lobatus</name>
    <dbReference type="NCBI Taxonomy" id="904363"/>
    <lineage>
        <taxon>Eukaryota</taxon>
        <taxon>Viridiplantae</taxon>
        <taxon>Chlorophyta</taxon>
        <taxon>core chlorophytes</taxon>
        <taxon>Trebouxiophyceae</taxon>
        <taxon>Chlorellales</taxon>
        <taxon>Chlorellaceae</taxon>
        <taxon>Apatococcus</taxon>
    </lineage>
</organism>
<gene>
    <name evidence="12" type="ORF">WJX74_010225</name>
</gene>
<evidence type="ECO:0000313" key="12">
    <source>
        <dbReference type="EMBL" id="KAK9832434.1"/>
    </source>
</evidence>
<evidence type="ECO:0000256" key="1">
    <source>
        <dbReference type="ARBA" id="ARBA00000707"/>
    </source>
</evidence>
<proteinExistence type="inferred from homology"/>
<accession>A0AAW1RFC8</accession>
<evidence type="ECO:0000256" key="6">
    <source>
        <dbReference type="ARBA" id="ARBA00022786"/>
    </source>
</evidence>
<feature type="region of interest" description="Disordered" evidence="10">
    <location>
        <begin position="384"/>
        <end position="447"/>
    </location>
</feature>
<evidence type="ECO:0000256" key="8">
    <source>
        <dbReference type="ARBA" id="ARBA00022807"/>
    </source>
</evidence>
<evidence type="ECO:0000256" key="3">
    <source>
        <dbReference type="ARBA" id="ARBA00009085"/>
    </source>
</evidence>
<feature type="region of interest" description="Disordered" evidence="10">
    <location>
        <begin position="711"/>
        <end position="762"/>
    </location>
</feature>
<evidence type="ECO:0000256" key="2">
    <source>
        <dbReference type="ARBA" id="ARBA00004123"/>
    </source>
</evidence>
<dbReference type="SUPFAM" id="SSF54001">
    <property type="entry name" value="Cysteine proteinases"/>
    <property type="match status" value="1"/>
</dbReference>
<dbReference type="EMBL" id="JALJOS010000012">
    <property type="protein sequence ID" value="KAK9832434.1"/>
    <property type="molecule type" value="Genomic_DNA"/>
</dbReference>
<keyword evidence="13" id="KW-1185">Reference proteome</keyword>
<keyword evidence="7" id="KW-0378">Hydrolase</keyword>
<evidence type="ECO:0000313" key="13">
    <source>
        <dbReference type="Proteomes" id="UP001438707"/>
    </source>
</evidence>
<dbReference type="InterPro" id="IPR001394">
    <property type="entry name" value="Peptidase_C19_UCH"/>
</dbReference>
<comment type="similarity">
    <text evidence="3">Belongs to the peptidase C19 family.</text>
</comment>
<reference evidence="12 13" key="1">
    <citation type="journal article" date="2024" name="Nat. Commun.">
        <title>Phylogenomics reveals the evolutionary origins of lichenization in chlorophyte algae.</title>
        <authorList>
            <person name="Puginier C."/>
            <person name="Libourel C."/>
            <person name="Otte J."/>
            <person name="Skaloud P."/>
            <person name="Haon M."/>
            <person name="Grisel S."/>
            <person name="Petersen M."/>
            <person name="Berrin J.G."/>
            <person name="Delaux P.M."/>
            <person name="Dal Grande F."/>
            <person name="Keller J."/>
        </authorList>
    </citation>
    <scope>NUCLEOTIDE SEQUENCE [LARGE SCALE GENOMIC DNA]</scope>
    <source>
        <strain evidence="12 13">SAG 2145</strain>
    </source>
</reference>
<protein>
    <recommendedName>
        <fullName evidence="4">ubiquitinyl hydrolase 1</fullName>
        <ecNumber evidence="4">3.4.19.12</ecNumber>
    </recommendedName>
</protein>
<dbReference type="PROSITE" id="PS50235">
    <property type="entry name" value="USP_3"/>
    <property type="match status" value="1"/>
</dbReference>
<dbReference type="PANTHER" id="PTHR24006:SF722">
    <property type="entry name" value="UBIQUITIN CARBOXYL-TERMINAL HYDROLASE 48"/>
    <property type="match status" value="1"/>
</dbReference>
<dbReference type="PROSITE" id="PS00973">
    <property type="entry name" value="USP_2"/>
    <property type="match status" value="1"/>
</dbReference>
<dbReference type="GO" id="GO:0004843">
    <property type="term" value="F:cysteine-type deubiquitinase activity"/>
    <property type="evidence" value="ECO:0007669"/>
    <property type="project" value="UniProtKB-EC"/>
</dbReference>
<dbReference type="SUPFAM" id="SSF54236">
    <property type="entry name" value="Ubiquitin-like"/>
    <property type="match status" value="1"/>
</dbReference>
<name>A0AAW1RFC8_9CHLO</name>
<dbReference type="Gene3D" id="3.90.70.10">
    <property type="entry name" value="Cysteine proteinases"/>
    <property type="match status" value="1"/>
</dbReference>
<feature type="domain" description="USP" evidence="11">
    <location>
        <begin position="109"/>
        <end position="463"/>
    </location>
</feature>
<dbReference type="GO" id="GO:0016579">
    <property type="term" value="P:protein deubiquitination"/>
    <property type="evidence" value="ECO:0007669"/>
    <property type="project" value="InterPro"/>
</dbReference>
<evidence type="ECO:0000256" key="7">
    <source>
        <dbReference type="ARBA" id="ARBA00022801"/>
    </source>
</evidence>
<comment type="caution">
    <text evidence="12">The sequence shown here is derived from an EMBL/GenBank/DDBJ whole genome shotgun (WGS) entry which is preliminary data.</text>
</comment>
<dbReference type="PANTHER" id="PTHR24006">
    <property type="entry name" value="UBIQUITIN CARBOXYL-TERMINAL HYDROLASE"/>
    <property type="match status" value="1"/>
</dbReference>
<evidence type="ECO:0000256" key="10">
    <source>
        <dbReference type="SAM" id="MobiDB-lite"/>
    </source>
</evidence>
<keyword evidence="5" id="KW-0645">Protease</keyword>
<dbReference type="GO" id="GO:0006508">
    <property type="term" value="P:proteolysis"/>
    <property type="evidence" value="ECO:0007669"/>
    <property type="project" value="UniProtKB-KW"/>
</dbReference>
<sequence length="1207" mass="130990">MPRAAGSAAKRQKLAPADLDLHSLHSSLQDGSPLPKIQVQLLLNASQACSELYDKQCKGRKDNANCLHGLVPQPGSNRRKGLWQKEPEALQHLGADPSEKNRQEGSQPVGLNNLGATCYANSALQSLFMNSAFRNGIYAAEEPSTSQDSILSHIRILFAQLQAGPFTSVDPTPFVKALNLNHAVQQDCQEFMKLLLSTLEQRLQPSAVPAVRNLVPDLFRGQLSYTTTCQVCHRQSEGSARRSHFYELDVQVQSMESLEHSLGTLLGVERMEGQNQYECGFCCRKVDAERQMQLRSLPPYLCISLQRFVFDLKKMTKVKANDKISFPLELDMQPQLDAGDAAGRHQYELQAILIHRGSNASSGHYVSHIKDEAGAWWRFDDETVTPMEDGPVGETADHGTPSSTSAHKGRKGAGKGAADAGNPVEVLNSDGEATPAQESPPAAAVQTNRITSANAYLLIYRQASWQPGPTPVVPDSLQPQLEAERTSHAEACNQYTAAHHDITSRVESRQQHTRQVVEAAPLSPDAEDDRLVSGSWLQQWADNALEPPSLTHEAISCPHGQLDPSKKLECKRISPVAWDMLAAQHGNPPALTSDQLCRECLEQQLESATEGRRGDELRVQMLETAIGLLDGSSSPAADFLISKSWLLGWRKRAGRSLSVASPTEALICPHDNLLPEAAGARARRVAIPARLWQYFRQLWLQQQAEQGEQKQAKAAQQCAPEAKPAEADATPAGAADGVGEAHGNGIPSVAGNAGSTPPGITAREQEGADDVIMLDHEGSLHATPAANEHATDESSSAADSHAQPSGNTDVEHARTVELREITCDSAEECAACLVEFSSHAEAGQELRQHLESEKTAMSQLAAGTVLQLEPGAQYNLVPRTWLQQWRAFLGTAGKRATPLSPGSAAEAPAPGPLMQAIANSCCQCHHSCEQPRLNHRPPAVTKRRGRWILADPGQETFEAISSADWLKLLHFHAADLPEGSSHPCREIKAVLQVCSAPTLPAPKMYDLAAGTLPDENVIGDDLQAVQKAAGGRASIADSAELLTDPLVCLEAVREREEHVKKCKLAYVDEEVLVELVNESQLGDALTGERKSKRARKGRTPVTVSGSSTISDLKMHILEALSVHPRNARIFKPIRHPSKPLDWFPLDQDDRTLAEYEVYAGEELKVVDTEQFDADDLGSLFGSPGSSSRHETGFMGTALMGIQPEIAL</sequence>
<dbReference type="Proteomes" id="UP001438707">
    <property type="component" value="Unassembled WGS sequence"/>
</dbReference>
<keyword evidence="6" id="KW-0833">Ubl conjugation pathway</keyword>
<evidence type="ECO:0000256" key="5">
    <source>
        <dbReference type="ARBA" id="ARBA00022670"/>
    </source>
</evidence>
<feature type="compositionally biased region" description="Polar residues" evidence="10">
    <location>
        <begin position="793"/>
        <end position="808"/>
    </location>
</feature>
<evidence type="ECO:0000256" key="4">
    <source>
        <dbReference type="ARBA" id="ARBA00012759"/>
    </source>
</evidence>
<comment type="subcellular location">
    <subcellularLocation>
        <location evidence="2">Nucleus</location>
    </subcellularLocation>
</comment>
<comment type="catalytic activity">
    <reaction evidence="1">
        <text>Thiol-dependent hydrolysis of ester, thioester, amide, peptide and isopeptide bonds formed by the C-terminal Gly of ubiquitin (a 76-residue protein attached to proteins as an intracellular targeting signal).</text>
        <dbReference type="EC" id="3.4.19.12"/>
    </reaction>
</comment>
<evidence type="ECO:0000256" key="9">
    <source>
        <dbReference type="ARBA" id="ARBA00023242"/>
    </source>
</evidence>
<evidence type="ECO:0000259" key="11">
    <source>
        <dbReference type="PROSITE" id="PS50235"/>
    </source>
</evidence>
<dbReference type="Pfam" id="PF00443">
    <property type="entry name" value="UCH"/>
    <property type="match status" value="1"/>
</dbReference>
<dbReference type="AlphaFoldDB" id="A0AAW1RFC8"/>
<dbReference type="EC" id="3.4.19.12" evidence="4"/>
<dbReference type="InterPro" id="IPR018200">
    <property type="entry name" value="USP_CS"/>
</dbReference>
<dbReference type="GO" id="GO:0005634">
    <property type="term" value="C:nucleus"/>
    <property type="evidence" value="ECO:0007669"/>
    <property type="project" value="UniProtKB-SubCell"/>
</dbReference>
<dbReference type="InterPro" id="IPR050164">
    <property type="entry name" value="Peptidase_C19"/>
</dbReference>
<dbReference type="InterPro" id="IPR029071">
    <property type="entry name" value="Ubiquitin-like_domsf"/>
</dbReference>
<dbReference type="PROSITE" id="PS00972">
    <property type="entry name" value="USP_1"/>
    <property type="match status" value="1"/>
</dbReference>
<dbReference type="GO" id="GO:0005829">
    <property type="term" value="C:cytosol"/>
    <property type="evidence" value="ECO:0007669"/>
    <property type="project" value="TreeGrafter"/>
</dbReference>
<feature type="region of interest" description="Disordered" evidence="10">
    <location>
        <begin position="1084"/>
        <end position="1106"/>
    </location>
</feature>
<keyword evidence="9" id="KW-0539">Nucleus</keyword>
<feature type="compositionally biased region" description="Low complexity" evidence="10">
    <location>
        <begin position="712"/>
        <end position="737"/>
    </location>
</feature>